<feature type="site" description="Could play a key role in the communication between the regulatory and the substrate sites" evidence="9">
    <location>
        <position position="97"/>
    </location>
</feature>
<dbReference type="InterPro" id="IPR005836">
    <property type="entry name" value="ADP_Glu_pyroP_CS"/>
</dbReference>
<dbReference type="CDD" id="cd02508">
    <property type="entry name" value="ADP_Glucose_PP"/>
    <property type="match status" value="1"/>
</dbReference>
<dbReference type="InterPro" id="IPR011004">
    <property type="entry name" value="Trimer_LpxA-like_sf"/>
</dbReference>
<proteinExistence type="inferred from homology"/>
<keyword evidence="4 9" id="KW-0548">Nucleotidyltransferase</keyword>
<gene>
    <name evidence="9" type="primary">glgC</name>
    <name evidence="12" type="ORF">JOC47_002229</name>
</gene>
<reference evidence="12" key="1">
    <citation type="submission" date="2021-01" db="EMBL/GenBank/DDBJ databases">
        <title>Genomic Encyclopedia of Type Strains, Phase IV (KMG-IV): sequencing the most valuable type-strain genomes for metagenomic binning, comparative biology and taxonomic classification.</title>
        <authorList>
            <person name="Goeker M."/>
        </authorList>
    </citation>
    <scope>NUCLEOTIDE SEQUENCE</scope>
    <source>
        <strain evidence="12">DSM 23230</strain>
    </source>
</reference>
<accession>A0A939BPW1</accession>
<keyword evidence="5 9" id="KW-0547">Nucleotide-binding</keyword>
<name>A0A939BPW1_9FIRM</name>
<keyword evidence="3 9" id="KW-0808">Transferase</keyword>
<dbReference type="InterPro" id="IPR023049">
    <property type="entry name" value="GlgC_bac"/>
</dbReference>
<dbReference type="PANTHER" id="PTHR43523:SF2">
    <property type="entry name" value="GLUCOSE-1-PHOSPHATE ADENYLYLTRANSFERASE"/>
    <property type="match status" value="1"/>
</dbReference>
<dbReference type="PROSITE" id="PS00810">
    <property type="entry name" value="ADP_GLC_PYROPHOSPH_3"/>
    <property type="match status" value="1"/>
</dbReference>
<dbReference type="PROSITE" id="PS00809">
    <property type="entry name" value="ADP_GLC_PYROPHOSPH_2"/>
    <property type="match status" value="1"/>
</dbReference>
<keyword evidence="13" id="KW-1185">Reference proteome</keyword>
<keyword evidence="2 9" id="KW-0321">Glycogen metabolism</keyword>
<dbReference type="AlphaFoldDB" id="A0A939BPW1"/>
<dbReference type="GO" id="GO:0005524">
    <property type="term" value="F:ATP binding"/>
    <property type="evidence" value="ECO:0007669"/>
    <property type="project" value="UniProtKB-KW"/>
</dbReference>
<dbReference type="GO" id="GO:0008878">
    <property type="term" value="F:glucose-1-phosphate adenylyltransferase activity"/>
    <property type="evidence" value="ECO:0007669"/>
    <property type="project" value="UniProtKB-UniRule"/>
</dbReference>
<evidence type="ECO:0000256" key="2">
    <source>
        <dbReference type="ARBA" id="ARBA00022600"/>
    </source>
</evidence>
<dbReference type="RefSeq" id="WP_204702117.1">
    <property type="nucleotide sequence ID" value="NZ_JAFBDQ010000011.1"/>
</dbReference>
<protein>
    <recommendedName>
        <fullName evidence="9">Glucose-1-phosphate adenylyltransferase</fullName>
        <ecNumber evidence="9">2.7.7.27</ecNumber>
    </recommendedName>
    <alternativeName>
        <fullName evidence="9">ADP-glucose pyrophosphorylase</fullName>
        <shortName evidence="9">ADPGlc PPase</shortName>
    </alternativeName>
    <alternativeName>
        <fullName evidence="9">ADP-glucose synthase</fullName>
    </alternativeName>
</protein>
<dbReference type="CDD" id="cd04651">
    <property type="entry name" value="LbH_G1P_AT_C"/>
    <property type="match status" value="1"/>
</dbReference>
<feature type="binding site" evidence="9">
    <location>
        <position position="98"/>
    </location>
    <ligand>
        <name>alpha-D-glucose 1-phosphate</name>
        <dbReference type="ChEBI" id="CHEBI:58601"/>
    </ligand>
</feature>
<evidence type="ECO:0000256" key="9">
    <source>
        <dbReference type="HAMAP-Rule" id="MF_00624"/>
    </source>
</evidence>
<dbReference type="InterPro" id="IPR011831">
    <property type="entry name" value="ADP-Glc_PPase"/>
</dbReference>
<feature type="binding site" evidence="9">
    <location>
        <position position="163"/>
    </location>
    <ligand>
        <name>alpha-D-glucose 1-phosphate</name>
        <dbReference type="ChEBI" id="CHEBI:58601"/>
    </ligand>
</feature>
<keyword evidence="8 9" id="KW-0119">Carbohydrate metabolism</keyword>
<dbReference type="InterPro" id="IPR005835">
    <property type="entry name" value="NTP_transferase_dom"/>
</dbReference>
<feature type="site" description="Could play a key role in the communication between the regulatory and the substrate sites" evidence="9">
    <location>
        <position position="57"/>
    </location>
</feature>
<feature type="domain" description="Glucose-1-phosphate adenylyltransferase/Bifunctional protein GlmU-like C-terminal hexapeptide" evidence="11">
    <location>
        <begin position="283"/>
        <end position="358"/>
    </location>
</feature>
<evidence type="ECO:0000256" key="6">
    <source>
        <dbReference type="ARBA" id="ARBA00022840"/>
    </source>
</evidence>
<sequence length="436" mass="48733">MKSLALILAGGRGTRLDILSKHRAKPSVPFAGKFRLIDFALSNCVNSGIFNVGVITQYLPLSLNKHIGIGKPWDLDRKMGGATVLQPFTGKPEAGGWYTGTAHAVYKNISYIRRHNPDQVIILSGDHVYEMDYSKMIDYHRQKDAKLTIAAQPVDYEEASRFGILDHDDNMQITDFVEKPENPPSNLASMGIYVFNTEELLEALEKHCDEENSDFGHHVIPPIIDKGEAFAYEFDDYWKDVGTLEAYWKTNLELTRAIPELNLYDEDWKLFTRSEEKPPVKFGNSGDAARSLVSNGSIINGHVENSVISPGVYIEEGAIVRDSIIFNDTVIRSNTIVDRSIIDKEVEIGHNCKIGTGDDLTPNQEKPELMSNGLNVIAKRATIPDNTTIGRNCRIFSYVKEENFKDDFIPSGSTITSESGMQVLEGDEEKVKDLNI</sequence>
<dbReference type="Proteomes" id="UP000774000">
    <property type="component" value="Unassembled WGS sequence"/>
</dbReference>
<dbReference type="Gene3D" id="3.90.550.10">
    <property type="entry name" value="Spore Coat Polysaccharide Biosynthesis Protein SpsA, Chain A"/>
    <property type="match status" value="1"/>
</dbReference>
<dbReference type="NCBIfam" id="TIGR02091">
    <property type="entry name" value="glgC"/>
    <property type="match status" value="1"/>
</dbReference>
<dbReference type="NCBIfam" id="TIGR02092">
    <property type="entry name" value="glgD"/>
    <property type="match status" value="1"/>
</dbReference>
<dbReference type="EC" id="2.7.7.27" evidence="9"/>
<dbReference type="HAMAP" id="MF_00624">
    <property type="entry name" value="GlgC"/>
    <property type="match status" value="1"/>
</dbReference>
<dbReference type="InterPro" id="IPR029044">
    <property type="entry name" value="Nucleotide-diphossugar_trans"/>
</dbReference>
<dbReference type="InterPro" id="IPR056818">
    <property type="entry name" value="GlmU/GlgC-like_hexapep"/>
</dbReference>
<evidence type="ECO:0000256" key="5">
    <source>
        <dbReference type="ARBA" id="ARBA00022741"/>
    </source>
</evidence>
<evidence type="ECO:0000313" key="13">
    <source>
        <dbReference type="Proteomes" id="UP000774000"/>
    </source>
</evidence>
<evidence type="ECO:0000259" key="11">
    <source>
        <dbReference type="Pfam" id="PF24894"/>
    </source>
</evidence>
<evidence type="ECO:0000313" key="12">
    <source>
        <dbReference type="EMBL" id="MBM7557363.1"/>
    </source>
</evidence>
<keyword evidence="6 9" id="KW-0067">ATP-binding</keyword>
<dbReference type="EMBL" id="JAFBDQ010000011">
    <property type="protein sequence ID" value="MBM7557363.1"/>
    <property type="molecule type" value="Genomic_DNA"/>
</dbReference>
<feature type="binding site" evidence="9">
    <location>
        <position position="189"/>
    </location>
    <ligand>
        <name>alpha-D-glucose 1-phosphate</name>
        <dbReference type="ChEBI" id="CHEBI:58601"/>
    </ligand>
</feature>
<feature type="domain" description="Nucleotidyl transferase" evidence="10">
    <location>
        <begin position="5"/>
        <end position="255"/>
    </location>
</feature>
<dbReference type="PANTHER" id="PTHR43523">
    <property type="entry name" value="GLUCOSE-1-PHOSPHATE ADENYLYLTRANSFERASE-RELATED"/>
    <property type="match status" value="1"/>
</dbReference>
<evidence type="ECO:0000256" key="7">
    <source>
        <dbReference type="ARBA" id="ARBA00023056"/>
    </source>
</evidence>
<comment type="similarity">
    <text evidence="1 9">Belongs to the bacterial/plant glucose-1-phosphate adenylyltransferase family.</text>
</comment>
<dbReference type="GO" id="GO:0005978">
    <property type="term" value="P:glycogen biosynthetic process"/>
    <property type="evidence" value="ECO:0007669"/>
    <property type="project" value="UniProtKB-UniRule"/>
</dbReference>
<organism evidence="12 13">
    <name type="scientific">Halanaerobacter jeridensis</name>
    <dbReference type="NCBI Taxonomy" id="706427"/>
    <lineage>
        <taxon>Bacteria</taxon>
        <taxon>Bacillati</taxon>
        <taxon>Bacillota</taxon>
        <taxon>Clostridia</taxon>
        <taxon>Halanaerobiales</taxon>
        <taxon>Halobacteroidaceae</taxon>
        <taxon>Halanaerobacter</taxon>
    </lineage>
</organism>
<dbReference type="SUPFAM" id="SSF53448">
    <property type="entry name" value="Nucleotide-diphospho-sugar transferases"/>
    <property type="match status" value="1"/>
</dbReference>
<evidence type="ECO:0000256" key="3">
    <source>
        <dbReference type="ARBA" id="ARBA00022679"/>
    </source>
</evidence>
<comment type="catalytic activity">
    <reaction evidence="9">
        <text>alpha-D-glucose 1-phosphate + ATP + H(+) = ADP-alpha-D-glucose + diphosphate</text>
        <dbReference type="Rhea" id="RHEA:12120"/>
        <dbReference type="ChEBI" id="CHEBI:15378"/>
        <dbReference type="ChEBI" id="CHEBI:30616"/>
        <dbReference type="ChEBI" id="CHEBI:33019"/>
        <dbReference type="ChEBI" id="CHEBI:57498"/>
        <dbReference type="ChEBI" id="CHEBI:58601"/>
        <dbReference type="EC" id="2.7.7.27"/>
    </reaction>
</comment>
<comment type="function">
    <text evidence="9">Involved in the biosynthesis of ADP-glucose, a building block required for the elongation reactions to produce glycogen. Catalyzes the reaction between ATP and alpha-D-glucose 1-phosphate (G1P) to produce pyrophosphate and ADP-Glc.</text>
</comment>
<comment type="subunit">
    <text evidence="9">Homotetramer.</text>
</comment>
<dbReference type="Pfam" id="PF00483">
    <property type="entry name" value="NTP_transferase"/>
    <property type="match status" value="1"/>
</dbReference>
<keyword evidence="7 9" id="KW-0320">Glycogen biosynthesis</keyword>
<dbReference type="NCBIfam" id="NF003670">
    <property type="entry name" value="PRK05293.1"/>
    <property type="match status" value="1"/>
</dbReference>
<dbReference type="InterPro" id="IPR011832">
    <property type="entry name" value="GlgDAde_trans"/>
</dbReference>
<dbReference type="SUPFAM" id="SSF51161">
    <property type="entry name" value="Trimeric LpxA-like enzymes"/>
    <property type="match status" value="1"/>
</dbReference>
<feature type="binding site" evidence="9">
    <location>
        <begin position="178"/>
        <end position="179"/>
    </location>
    <ligand>
        <name>alpha-D-glucose 1-phosphate</name>
        <dbReference type="ChEBI" id="CHEBI:58601"/>
    </ligand>
</feature>
<comment type="pathway">
    <text evidence="9">Glycan biosynthesis; glycogen biosynthesis.</text>
</comment>
<evidence type="ECO:0000256" key="1">
    <source>
        <dbReference type="ARBA" id="ARBA00010443"/>
    </source>
</evidence>
<comment type="caution">
    <text evidence="12">The sequence shown here is derived from an EMBL/GenBank/DDBJ whole genome shotgun (WGS) entry which is preliminary data.</text>
</comment>
<dbReference type="Pfam" id="PF24894">
    <property type="entry name" value="Hexapep_GlmU"/>
    <property type="match status" value="1"/>
</dbReference>
<evidence type="ECO:0000259" key="10">
    <source>
        <dbReference type="Pfam" id="PF00483"/>
    </source>
</evidence>
<evidence type="ECO:0000256" key="4">
    <source>
        <dbReference type="ARBA" id="ARBA00022695"/>
    </source>
</evidence>
<dbReference type="Gene3D" id="2.160.10.10">
    <property type="entry name" value="Hexapeptide repeat proteins"/>
    <property type="match status" value="1"/>
</dbReference>
<evidence type="ECO:0000256" key="8">
    <source>
        <dbReference type="ARBA" id="ARBA00023277"/>
    </source>
</evidence>